<comment type="caution">
    <text evidence="1">The sequence shown here is derived from an EMBL/GenBank/DDBJ whole genome shotgun (WGS) entry which is preliminary data.</text>
</comment>
<reference evidence="1" key="1">
    <citation type="submission" date="2019-11" db="EMBL/GenBank/DDBJ databases">
        <title>Nori genome reveals adaptations in red seaweeds to the harsh intertidal environment.</title>
        <authorList>
            <person name="Wang D."/>
            <person name="Mao Y."/>
        </authorList>
    </citation>
    <scope>NUCLEOTIDE SEQUENCE</scope>
    <source>
        <tissue evidence="1">Gametophyte</tissue>
    </source>
</reference>
<name>A0ACC3BY59_PYRYE</name>
<accession>A0ACC3BY59</accession>
<keyword evidence="2" id="KW-1185">Reference proteome</keyword>
<gene>
    <name evidence="1" type="ORF">I4F81_005442</name>
</gene>
<dbReference type="EMBL" id="CM020619">
    <property type="protein sequence ID" value="KAK1862875.1"/>
    <property type="molecule type" value="Genomic_DNA"/>
</dbReference>
<proteinExistence type="predicted"/>
<evidence type="ECO:0000313" key="1">
    <source>
        <dbReference type="EMBL" id="KAK1862875.1"/>
    </source>
</evidence>
<sequence length="308" mass="30902">MTVYTLYFDGAFAPNPGSGAWGAVLFPGDRTAAGASASSSPSPIRDAVWVGGGLLGTGCTNNVAEYCGLIGGLRGAAATLRGASSGASLRIAGDSELVLGSIGGTRRTIAPRLQVLHAIATGLLTAFGAFSVGRVCREVNALADTLAVAALRSTPGEVPLLRPCLAGTARLTIGSVTTAASHDAMVVGGADGVCCLDSRYLCSLPRAAGGGLPAFGRLTPPPPHLVTVAGRGHRYAILGMLRLDVVVQLGGPPEAPCRVSSRVSFAVVDHLPVPAHIAFKDEALRGLGAGGIDMSGGGEVQEAFAPLV</sequence>
<dbReference type="Proteomes" id="UP000798662">
    <property type="component" value="Chromosome 2"/>
</dbReference>
<evidence type="ECO:0000313" key="2">
    <source>
        <dbReference type="Proteomes" id="UP000798662"/>
    </source>
</evidence>
<protein>
    <submittedName>
        <fullName evidence="1">Uncharacterized protein</fullName>
    </submittedName>
</protein>
<organism evidence="1 2">
    <name type="scientific">Pyropia yezoensis</name>
    <name type="common">Susabi-nori</name>
    <name type="synonym">Porphyra yezoensis</name>
    <dbReference type="NCBI Taxonomy" id="2788"/>
    <lineage>
        <taxon>Eukaryota</taxon>
        <taxon>Rhodophyta</taxon>
        <taxon>Bangiophyceae</taxon>
        <taxon>Bangiales</taxon>
        <taxon>Bangiaceae</taxon>
        <taxon>Pyropia</taxon>
    </lineage>
</organism>